<sequence>MGLYILLHKNYWRRENLIFGLYKLLLERLEADFNFKPISKFNLYQGFRDNGKGPLYINSNFGSQKFLAKIDQKIRPTPSGKKARFTVRVKGAIQIKNFDNIKLTCSYFLIPQCFCIKPRIHCSYL</sequence>
<name>A0A0F8X1R5_9ZZZZ</name>
<comment type="caution">
    <text evidence="1">The sequence shown here is derived from an EMBL/GenBank/DDBJ whole genome shotgun (WGS) entry which is preliminary data.</text>
</comment>
<gene>
    <name evidence="1" type="ORF">LCGC14_2998490</name>
</gene>
<evidence type="ECO:0000313" key="1">
    <source>
        <dbReference type="EMBL" id="KKK63022.1"/>
    </source>
</evidence>
<organism evidence="1">
    <name type="scientific">marine sediment metagenome</name>
    <dbReference type="NCBI Taxonomy" id="412755"/>
    <lineage>
        <taxon>unclassified sequences</taxon>
        <taxon>metagenomes</taxon>
        <taxon>ecological metagenomes</taxon>
    </lineage>
</organism>
<accession>A0A0F8X1R5</accession>
<dbReference type="EMBL" id="LAZR01061714">
    <property type="protein sequence ID" value="KKK63022.1"/>
    <property type="molecule type" value="Genomic_DNA"/>
</dbReference>
<proteinExistence type="predicted"/>
<protein>
    <submittedName>
        <fullName evidence="1">Uncharacterized protein</fullName>
    </submittedName>
</protein>
<reference evidence="1" key="1">
    <citation type="journal article" date="2015" name="Nature">
        <title>Complex archaea that bridge the gap between prokaryotes and eukaryotes.</title>
        <authorList>
            <person name="Spang A."/>
            <person name="Saw J.H."/>
            <person name="Jorgensen S.L."/>
            <person name="Zaremba-Niedzwiedzka K."/>
            <person name="Martijn J."/>
            <person name="Lind A.E."/>
            <person name="van Eijk R."/>
            <person name="Schleper C."/>
            <person name="Guy L."/>
            <person name="Ettema T.J."/>
        </authorList>
    </citation>
    <scope>NUCLEOTIDE SEQUENCE</scope>
</reference>
<dbReference type="AlphaFoldDB" id="A0A0F8X1R5"/>